<sequence length="502" mass="56579">MEELQHCSHECALTSSETVASSICNICNKDELVKFTCKPCNFDLCEACSKLPSSVSHDFHPDHPLVLCQRKYDKKPARVVCSGCGNMSSGSFYKCKECEIYLDLDCALMENIIKGWDAKELLHDSHAHLLTRCRPGHGDARGSCLLCELPLSPSAICYGCIHCYCFLHERCLDLPTKIQHPIHPAHPLRRLSFLRFFCEKTCDACGLGFISAPFGCVDCNLHIHLRCADTLLRGLMHKSHRHRLFYVSSTDASGVFGRNNPCQICKGACMMSLNSYYHCVECGLKFHFECLRIPKSVLKKSHHIHPLVCKKFIAEEDDSLEYCGVCETKLHRGHHVYSCNECGFLGHIECILNEKAPPSPLRLKDLYSNDNDKEGPPANGGDFEVKQLENKLMVTGIEHIHVMRPVSMSELDGPLKCHICKENIRGGSPFKCEICDFQAHQFCADLGRQSTHPLHSNHLLILLPKLPARALRMDCDICKEEIYGFSLFCRICSFVIGINLNY</sequence>
<dbReference type="PANTHER" id="PTHR46288:SF27">
    <property type="entry name" value="CYSTEINE_HISTIDINE-RICH C1 DOMAIN FAMILY PROTEIN"/>
    <property type="match status" value="1"/>
</dbReference>
<dbReference type="InterPro" id="IPR046349">
    <property type="entry name" value="C1-like_sf"/>
</dbReference>
<evidence type="ECO:0000259" key="5">
    <source>
        <dbReference type="PROSITE" id="PS50081"/>
    </source>
</evidence>
<dbReference type="SUPFAM" id="SSF57889">
    <property type="entry name" value="Cysteine-rich domain"/>
    <property type="match status" value="4"/>
</dbReference>
<dbReference type="InterPro" id="IPR000315">
    <property type="entry name" value="Znf_B-box"/>
</dbReference>
<dbReference type="Pfam" id="PF03107">
    <property type="entry name" value="C1_2"/>
    <property type="match status" value="3"/>
</dbReference>
<accession>A0A6J0JPC9</accession>
<dbReference type="KEGG" id="rsz:108809253"/>
<organism evidence="7 8">
    <name type="scientific">Raphanus sativus</name>
    <name type="common">Radish</name>
    <name type="synonym">Raphanus raphanistrum var. sativus</name>
    <dbReference type="NCBI Taxonomy" id="3726"/>
    <lineage>
        <taxon>Eukaryota</taxon>
        <taxon>Viridiplantae</taxon>
        <taxon>Streptophyta</taxon>
        <taxon>Embryophyta</taxon>
        <taxon>Tracheophyta</taxon>
        <taxon>Spermatophyta</taxon>
        <taxon>Magnoliopsida</taxon>
        <taxon>eudicotyledons</taxon>
        <taxon>Gunneridae</taxon>
        <taxon>Pentapetalae</taxon>
        <taxon>rosids</taxon>
        <taxon>malvids</taxon>
        <taxon>Brassicales</taxon>
        <taxon>Brassicaceae</taxon>
        <taxon>Brassiceae</taxon>
        <taxon>Raphanus</taxon>
    </lineage>
</organism>
<dbReference type="GO" id="GO:0008270">
    <property type="term" value="F:zinc ion binding"/>
    <property type="evidence" value="ECO:0007669"/>
    <property type="project" value="UniProtKB-KW"/>
</dbReference>
<evidence type="ECO:0000256" key="1">
    <source>
        <dbReference type="ARBA" id="ARBA00022723"/>
    </source>
</evidence>
<evidence type="ECO:0000313" key="7">
    <source>
        <dbReference type="Proteomes" id="UP000504610"/>
    </source>
</evidence>
<reference evidence="7" key="1">
    <citation type="journal article" date="2019" name="Database">
        <title>The radish genome database (RadishGD): an integrated information resource for radish genomics.</title>
        <authorList>
            <person name="Yu H.J."/>
            <person name="Baek S."/>
            <person name="Lee Y.J."/>
            <person name="Cho A."/>
            <person name="Mun J.H."/>
        </authorList>
    </citation>
    <scope>NUCLEOTIDE SEQUENCE [LARGE SCALE GENOMIC DNA]</scope>
    <source>
        <strain evidence="7">cv. WK10039</strain>
    </source>
</reference>
<dbReference type="RefSeq" id="XP_018436901.2">
    <property type="nucleotide sequence ID" value="XM_018581399.2"/>
</dbReference>
<dbReference type="InterPro" id="IPR004146">
    <property type="entry name" value="DC1"/>
</dbReference>
<dbReference type="InterPro" id="IPR002219">
    <property type="entry name" value="PKC_DAG/PE"/>
</dbReference>
<dbReference type="PROSITE" id="PS50119">
    <property type="entry name" value="ZF_BBOX"/>
    <property type="match status" value="1"/>
</dbReference>
<gene>
    <name evidence="8" type="primary">LOC108809253</name>
</gene>
<evidence type="ECO:0000256" key="4">
    <source>
        <dbReference type="PROSITE-ProRule" id="PRU00024"/>
    </source>
</evidence>
<reference evidence="8" key="2">
    <citation type="submission" date="2025-08" db="UniProtKB">
        <authorList>
            <consortium name="RefSeq"/>
        </authorList>
    </citation>
    <scope>IDENTIFICATION</scope>
    <source>
        <tissue evidence="8">Leaf</tissue>
    </source>
</reference>
<keyword evidence="7" id="KW-1185">Reference proteome</keyword>
<feature type="domain" description="B box-type" evidence="6">
    <location>
        <begin position="19"/>
        <end position="68"/>
    </location>
</feature>
<dbReference type="PROSITE" id="PS50081">
    <property type="entry name" value="ZF_DAG_PE_2"/>
    <property type="match status" value="1"/>
</dbReference>
<name>A0A6J0JPC9_RAPSA</name>
<dbReference type="Proteomes" id="UP000504610">
    <property type="component" value="Chromosome 6"/>
</dbReference>
<dbReference type="GeneID" id="108809253"/>
<evidence type="ECO:0000256" key="2">
    <source>
        <dbReference type="ARBA" id="ARBA00022737"/>
    </source>
</evidence>
<evidence type="ECO:0000313" key="8">
    <source>
        <dbReference type="RefSeq" id="XP_018436901.2"/>
    </source>
</evidence>
<keyword evidence="3" id="KW-0862">Zinc</keyword>
<protein>
    <submittedName>
        <fullName evidence="8">Uncharacterized protein LOC108809253</fullName>
    </submittedName>
</protein>
<keyword evidence="4" id="KW-0863">Zinc-finger</keyword>
<evidence type="ECO:0000259" key="6">
    <source>
        <dbReference type="PROSITE" id="PS50119"/>
    </source>
</evidence>
<dbReference type="OrthoDB" id="1020867at2759"/>
<evidence type="ECO:0000256" key="3">
    <source>
        <dbReference type="ARBA" id="ARBA00022833"/>
    </source>
</evidence>
<feature type="domain" description="Phorbol-ester/DAG-type" evidence="5">
    <location>
        <begin position="400"/>
        <end position="451"/>
    </location>
</feature>
<keyword evidence="1" id="KW-0479">Metal-binding</keyword>
<dbReference type="PANTHER" id="PTHR46288">
    <property type="entry name" value="PHORBOL-ESTER/DAG-TYPE DOMAIN-CONTAINING PROTEIN"/>
    <property type="match status" value="1"/>
</dbReference>
<proteinExistence type="predicted"/>
<dbReference type="AlphaFoldDB" id="A0A6J0JPC9"/>
<keyword evidence="2" id="KW-0677">Repeat</keyword>